<organism evidence="1">
    <name type="scientific">uncultured marine virus</name>
    <dbReference type="NCBI Taxonomy" id="186617"/>
    <lineage>
        <taxon>Viruses</taxon>
        <taxon>environmental samples</taxon>
    </lineage>
</organism>
<evidence type="ECO:0000313" key="1">
    <source>
        <dbReference type="EMBL" id="AKH45980.1"/>
    </source>
</evidence>
<dbReference type="EMBL" id="KR029577">
    <property type="protein sequence ID" value="AKH45980.1"/>
    <property type="molecule type" value="Genomic_DNA"/>
</dbReference>
<name>A0A0F7L2A9_9VIRU</name>
<protein>
    <submittedName>
        <fullName evidence="1">Uncharacterized protein</fullName>
    </submittedName>
</protein>
<proteinExistence type="predicted"/>
<reference evidence="1" key="2">
    <citation type="submission" date="2015-03" db="EMBL/GenBank/DDBJ databases">
        <authorList>
            <person name="Chow C.-E.T."/>
            <person name="Winget D.M."/>
            <person name="White R.A.III."/>
            <person name="Hallam S.J."/>
            <person name="Suttle C.A."/>
        </authorList>
    </citation>
    <scope>NUCLEOTIDE SEQUENCE</scope>
    <source>
        <strain evidence="1">Anoxic3_1</strain>
    </source>
</reference>
<accession>A0A0F7L2A9</accession>
<reference evidence="1" key="1">
    <citation type="journal article" date="2015" name="Front. Microbiol.">
        <title>Combining genomic sequencing methods to explore viral diversity and reveal potential virus-host interactions.</title>
        <authorList>
            <person name="Chow C.E."/>
            <person name="Winget D.M."/>
            <person name="White R.A.III."/>
            <person name="Hallam S.J."/>
            <person name="Suttle C.A."/>
        </authorList>
    </citation>
    <scope>NUCLEOTIDE SEQUENCE</scope>
    <source>
        <strain evidence="1">Anoxic3_1</strain>
    </source>
</reference>
<sequence>MRAMPIASSMSNCLPSTIVGMTRCLPPSSTVAVITLLRVPSALSTTGCLVGNMLGALPGADFTAAPVTPSTGPPLALAFGLPSADFTAAPVTPSTGPPLALAFGLPSADSTAAPVTPSTGPPLGGAPGFPPGRTNGARIASPEFDRDPRAALSMARSTTSFADFCSLGGAAEACRRSFMIPRARPTRSSACCAAWGAPWPSDSRKEAPNPDPQNSWASRNDFSALAYSGSLLLIPADRMASSNANLGVLLVTIGRNGANSSTASDRKSSWSMSLP</sequence>